<dbReference type="NCBIfam" id="TIGR00422">
    <property type="entry name" value="valS"/>
    <property type="match status" value="1"/>
</dbReference>
<evidence type="ECO:0000256" key="6">
    <source>
        <dbReference type="ARBA" id="ARBA00022917"/>
    </source>
</evidence>
<evidence type="ECO:0000256" key="11">
    <source>
        <dbReference type="HAMAP-Rule" id="MF_02005"/>
    </source>
</evidence>
<keyword evidence="5 11" id="KW-0067">ATP-binding</keyword>
<evidence type="ECO:0000256" key="8">
    <source>
        <dbReference type="ARBA" id="ARBA00047552"/>
    </source>
</evidence>
<dbReference type="PROSITE" id="PS00178">
    <property type="entry name" value="AA_TRNA_LIGASE_I"/>
    <property type="match status" value="1"/>
</dbReference>
<dbReference type="InterPro" id="IPR002303">
    <property type="entry name" value="Valyl-tRNA_ligase"/>
</dbReference>
<comment type="function">
    <text evidence="9 11">Catalyzes the attachment of valine to tRNA(Val). As ValRS can inadvertently accommodate and process structurally similar amino acids such as threonine, to avoid such errors, it has a 'posttransfer' editing activity that hydrolyzes mischarged Thr-tRNA(Val) in a tRNA-dependent manner.</text>
</comment>
<comment type="similarity">
    <text evidence="10 11">Belongs to the class-I aminoacyl-tRNA synthetase family. ValS type 2 subfamily.</text>
</comment>
<evidence type="ECO:0000256" key="2">
    <source>
        <dbReference type="ARBA" id="ARBA00022490"/>
    </source>
</evidence>
<dbReference type="InterPro" id="IPR033705">
    <property type="entry name" value="Anticodon_Ia_Val"/>
</dbReference>
<dbReference type="SUPFAM" id="SSF52374">
    <property type="entry name" value="Nucleotidylyl transferase"/>
    <property type="match status" value="1"/>
</dbReference>
<sequence length="876" mass="99069">MTGSEIPKEYNAAEIEIKWMNEWDLSMYHFDWADKTRPQYIIDTPPPYPTGNFHIGNSLNWCYIDFVARYKRMRGFNVMFPQGWDCHGLPTEVKVEETHHITKNQVPRAEFRKMCEEMTEGNIIKMRNTMKRLGFSNDWSNEFITMEPSYYVKTQRSFLKMHEKNYVYHEEHPVNWCPRCETAIALAEVEYRENVTKLNFLYFSLAEDENEKVHIATSRPELLCACAAVAVNPDDARYGKFVGKELVVPIFGQKVPVIPDVDVDAEFGTGAVMICTFGDKQDIRWTKTHNLKITKAIDRNGKMTAAAGKYEGMSIPECKANIIEDLRCNGFLYEQQDLDQNVGLCWRCKTPIEILSEMQWFVKVNPEEILSGADQIEWIPEYMKVRLENWTSTMEWDWCISRQRIFATPIPVWYCNKCNEVLIADDSWLPIDPTQEKPPVACPKCGANDFHGETDVFDTWMDSSLTALHVSGWDSDHELRLPTQLRPQGHDIIRTWAFYTILRAKAIENKIPWDTIMINGMVLGPDGHKMSKSLGNIISPEDVLIEHSADAFRQWGALGGSVGSDVMFRWNDVVSASRLIQKLWNIYRFSLSNMDGFGTKDAASFDVSKLKQIDYWLLSKLNGLIDDVTGAMEVYKFDDAFKAIRVFAWDVLADNYIELVKGRLYGADADGKAAARFTLFTAVSTLTKILAPFTPFLAEEMYSRIGEGSVHQQGWPAKIDGLPADAEEKGELIKGITSAIRCYKSDNKMALNAPLKKIEIYNAVVDAADISNTVTSPTDLIEGAPEFESVPVEVKPNMGMLGPMFRDKAGAVIGALKALPPKEAEEMKAAGKVVVTAGGEQIELGADSIEIKKEMVSAGREIEILHVDEAVIVIVK</sequence>
<keyword evidence="3 11" id="KW-0436">Ligase</keyword>
<dbReference type="EC" id="6.1.1.9" evidence="11"/>
<evidence type="ECO:0000256" key="3">
    <source>
        <dbReference type="ARBA" id="ARBA00022598"/>
    </source>
</evidence>
<accession>A0A484F395</accession>
<keyword evidence="2 11" id="KW-0963">Cytoplasm</keyword>
<feature type="short sequence motif" description="'HIGH' region" evidence="11">
    <location>
        <begin position="47"/>
        <end position="57"/>
    </location>
</feature>
<dbReference type="SUPFAM" id="SSF47323">
    <property type="entry name" value="Anticodon-binding domain of a subclass of class I aminoacyl-tRNA synthetases"/>
    <property type="match status" value="1"/>
</dbReference>
<dbReference type="NCBIfam" id="NF009687">
    <property type="entry name" value="PRK13208.1"/>
    <property type="match status" value="1"/>
</dbReference>
<evidence type="ECO:0000256" key="5">
    <source>
        <dbReference type="ARBA" id="ARBA00022840"/>
    </source>
</evidence>
<dbReference type="InterPro" id="IPR014729">
    <property type="entry name" value="Rossmann-like_a/b/a_fold"/>
</dbReference>
<dbReference type="FunFam" id="3.40.50.620:FF:000192">
    <property type="entry name" value="Valine--tRNA ligase"/>
    <property type="match status" value="1"/>
</dbReference>
<dbReference type="OrthoDB" id="23906at2157"/>
<proteinExistence type="inferred from homology"/>
<dbReference type="PRINTS" id="PR00986">
    <property type="entry name" value="TRNASYNTHVAL"/>
</dbReference>
<feature type="domain" description="Aminoacyl-tRNA synthetase class Ia" evidence="12">
    <location>
        <begin position="19"/>
        <end position="566"/>
    </location>
</feature>
<dbReference type="Gene3D" id="3.40.50.620">
    <property type="entry name" value="HUPs"/>
    <property type="match status" value="2"/>
</dbReference>
<dbReference type="CDD" id="cd00817">
    <property type="entry name" value="ValRS_core"/>
    <property type="match status" value="1"/>
</dbReference>
<evidence type="ECO:0000313" key="15">
    <source>
        <dbReference type="Proteomes" id="UP000294855"/>
    </source>
</evidence>
<dbReference type="InterPro" id="IPR013155">
    <property type="entry name" value="M/V/L/I-tRNA-synth_anticd-bd"/>
</dbReference>
<evidence type="ECO:0000256" key="10">
    <source>
        <dbReference type="ARBA" id="ARBA00061452"/>
    </source>
</evidence>
<evidence type="ECO:0000256" key="1">
    <source>
        <dbReference type="ARBA" id="ARBA00004496"/>
    </source>
</evidence>
<comment type="subcellular location">
    <subcellularLocation>
        <location evidence="1 11">Cytoplasm</location>
    </subcellularLocation>
</comment>
<evidence type="ECO:0000256" key="7">
    <source>
        <dbReference type="ARBA" id="ARBA00023146"/>
    </source>
</evidence>
<dbReference type="Pfam" id="PF00133">
    <property type="entry name" value="tRNA-synt_1"/>
    <property type="match status" value="1"/>
</dbReference>
<comment type="caution">
    <text evidence="14">The sequence shown here is derived from an EMBL/GenBank/DDBJ whole genome shotgun (WGS) entry which is preliminary data.</text>
</comment>
<dbReference type="RefSeq" id="WP_133517703.1">
    <property type="nucleotide sequence ID" value="NZ_JAHDUW010000004.1"/>
</dbReference>
<evidence type="ECO:0000313" key="14">
    <source>
        <dbReference type="EMBL" id="TDQ68324.1"/>
    </source>
</evidence>
<dbReference type="InterPro" id="IPR022874">
    <property type="entry name" value="Valine-tRNA_ligase_type_2"/>
</dbReference>
<keyword evidence="4 11" id="KW-0547">Nucleotide-binding</keyword>
<evidence type="ECO:0000256" key="9">
    <source>
        <dbReference type="ARBA" id="ARBA00055630"/>
    </source>
</evidence>
<dbReference type="GO" id="GO:0002161">
    <property type="term" value="F:aminoacyl-tRNA deacylase activity"/>
    <property type="evidence" value="ECO:0007669"/>
    <property type="project" value="InterPro"/>
</dbReference>
<dbReference type="Gene3D" id="3.30.720.200">
    <property type="match status" value="1"/>
</dbReference>
<dbReference type="SUPFAM" id="SSF50677">
    <property type="entry name" value="ValRS/IleRS/LeuRS editing domain"/>
    <property type="match status" value="1"/>
</dbReference>
<dbReference type="InterPro" id="IPR009080">
    <property type="entry name" value="tRNAsynth_Ia_anticodon-bd"/>
</dbReference>
<keyword evidence="7 11" id="KW-0030">Aminoacyl-tRNA synthetase</keyword>
<comment type="catalytic activity">
    <reaction evidence="8 11">
        <text>tRNA(Val) + L-valine + ATP = L-valyl-tRNA(Val) + AMP + diphosphate</text>
        <dbReference type="Rhea" id="RHEA:10704"/>
        <dbReference type="Rhea" id="RHEA-COMP:9672"/>
        <dbReference type="Rhea" id="RHEA-COMP:9708"/>
        <dbReference type="ChEBI" id="CHEBI:30616"/>
        <dbReference type="ChEBI" id="CHEBI:33019"/>
        <dbReference type="ChEBI" id="CHEBI:57762"/>
        <dbReference type="ChEBI" id="CHEBI:78442"/>
        <dbReference type="ChEBI" id="CHEBI:78537"/>
        <dbReference type="ChEBI" id="CHEBI:456215"/>
        <dbReference type="EC" id="6.1.1.9"/>
    </reaction>
</comment>
<feature type="binding site" evidence="11">
    <location>
        <position position="532"/>
    </location>
    <ligand>
        <name>ATP</name>
        <dbReference type="ChEBI" id="CHEBI:30616"/>
    </ligand>
</feature>
<dbReference type="GO" id="GO:0004832">
    <property type="term" value="F:valine-tRNA ligase activity"/>
    <property type="evidence" value="ECO:0007669"/>
    <property type="project" value="UniProtKB-UniRule"/>
</dbReference>
<keyword evidence="6 11" id="KW-0648">Protein biosynthesis</keyword>
<dbReference type="FunFam" id="1.10.730.10:FF:000033">
    <property type="entry name" value="Valine--tRNA ligase"/>
    <property type="match status" value="1"/>
</dbReference>
<dbReference type="InterPro" id="IPR009008">
    <property type="entry name" value="Val/Leu/Ile-tRNA-synth_edit"/>
</dbReference>
<comment type="domain">
    <text evidence="11">ValRS has two distinct active sites: one for aminoacylation and one for editing. The misactivated threonine is translocated from the active site to the editing site.</text>
</comment>
<organism evidence="14 15">
    <name type="scientific">Methanimicrococcus blatticola</name>
    <dbReference type="NCBI Taxonomy" id="91560"/>
    <lineage>
        <taxon>Archaea</taxon>
        <taxon>Methanobacteriati</taxon>
        <taxon>Methanobacteriota</taxon>
        <taxon>Stenosarchaea group</taxon>
        <taxon>Methanomicrobia</taxon>
        <taxon>Methanosarcinales</taxon>
        <taxon>Methanosarcinaceae</taxon>
        <taxon>Methanimicrococcus</taxon>
    </lineage>
</organism>
<dbReference type="InterPro" id="IPR002300">
    <property type="entry name" value="aa-tRNA-synth_Ia"/>
</dbReference>
<dbReference type="HAMAP" id="MF_02005">
    <property type="entry name" value="Val_tRNA_synth_type2"/>
    <property type="match status" value="1"/>
</dbReference>
<dbReference type="Proteomes" id="UP000294855">
    <property type="component" value="Unassembled WGS sequence"/>
</dbReference>
<dbReference type="PANTHER" id="PTHR11946">
    <property type="entry name" value="VALYL-TRNA SYNTHETASES"/>
    <property type="match status" value="1"/>
</dbReference>
<dbReference type="Pfam" id="PF08264">
    <property type="entry name" value="Anticodon_1"/>
    <property type="match status" value="1"/>
</dbReference>
<evidence type="ECO:0000259" key="12">
    <source>
        <dbReference type="Pfam" id="PF00133"/>
    </source>
</evidence>
<dbReference type="AlphaFoldDB" id="A0A484F395"/>
<dbReference type="EMBL" id="SNYS01000009">
    <property type="protein sequence ID" value="TDQ68324.1"/>
    <property type="molecule type" value="Genomic_DNA"/>
</dbReference>
<evidence type="ECO:0000259" key="13">
    <source>
        <dbReference type="Pfam" id="PF08264"/>
    </source>
</evidence>
<dbReference type="CDD" id="cd07962">
    <property type="entry name" value="Anticodon_Ia_Val"/>
    <property type="match status" value="1"/>
</dbReference>
<dbReference type="InterPro" id="IPR001412">
    <property type="entry name" value="aa-tRNA-synth_I_CS"/>
</dbReference>
<gene>
    <name evidence="11" type="primary">valS</name>
    <name evidence="14" type="ORF">C7391_1267</name>
</gene>
<feature type="domain" description="Methionyl/Valyl/Leucyl/Isoleucyl-tRNA synthetase anticodon-binding" evidence="13">
    <location>
        <begin position="614"/>
        <end position="757"/>
    </location>
</feature>
<dbReference type="Gene3D" id="1.10.730.10">
    <property type="entry name" value="Isoleucyl-tRNA Synthetase, Domain 1"/>
    <property type="match status" value="1"/>
</dbReference>
<dbReference type="FunFam" id="3.40.50.620:FF:000324">
    <property type="entry name" value="Valine--tRNA ligase"/>
    <property type="match status" value="1"/>
</dbReference>
<evidence type="ECO:0000256" key="4">
    <source>
        <dbReference type="ARBA" id="ARBA00022741"/>
    </source>
</evidence>
<protein>
    <recommendedName>
        <fullName evidence="11">Valine--tRNA ligase</fullName>
        <ecNumber evidence="11">6.1.1.9</ecNumber>
    </recommendedName>
    <alternativeName>
        <fullName evidence="11">Valyl-tRNA synthetase</fullName>
        <shortName evidence="11">ValRS</shortName>
    </alternativeName>
</protein>
<feature type="short sequence motif" description="'KMSKS' region" evidence="11">
    <location>
        <begin position="529"/>
        <end position="533"/>
    </location>
</feature>
<dbReference type="GO" id="GO:0006438">
    <property type="term" value="P:valyl-tRNA aminoacylation"/>
    <property type="evidence" value="ECO:0007669"/>
    <property type="project" value="UniProtKB-UniRule"/>
</dbReference>
<reference evidence="14 15" key="1">
    <citation type="submission" date="2019-03" db="EMBL/GenBank/DDBJ databases">
        <title>Genomic Encyclopedia of Type Strains, Phase IV (KMG-IV): sequencing the most valuable type-strain genomes for metagenomic binning, comparative biology and taxonomic classification.</title>
        <authorList>
            <person name="Goeker M."/>
        </authorList>
    </citation>
    <scope>NUCLEOTIDE SEQUENCE [LARGE SCALE GENOMIC DNA]</scope>
    <source>
        <strain evidence="14 15">DSM 13328</strain>
    </source>
</reference>
<keyword evidence="15" id="KW-1185">Reference proteome</keyword>
<dbReference type="GO" id="GO:0005829">
    <property type="term" value="C:cytosol"/>
    <property type="evidence" value="ECO:0007669"/>
    <property type="project" value="TreeGrafter"/>
</dbReference>
<dbReference type="GO" id="GO:0005524">
    <property type="term" value="F:ATP binding"/>
    <property type="evidence" value="ECO:0007669"/>
    <property type="project" value="UniProtKB-UniRule"/>
</dbReference>
<dbReference type="PANTHER" id="PTHR11946:SF93">
    <property type="entry name" value="VALINE--TRNA LIGASE, CHLOROPLASTIC_MITOCHONDRIAL 2"/>
    <property type="match status" value="1"/>
</dbReference>
<name>A0A484F395_9EURY</name>